<dbReference type="AlphaFoldDB" id="A0A9P6N7F7"/>
<gene>
    <name evidence="1" type="ORF">CROQUDRAFT_111738</name>
</gene>
<dbReference type="Proteomes" id="UP000886653">
    <property type="component" value="Unassembled WGS sequence"/>
</dbReference>
<proteinExistence type="predicted"/>
<organism evidence="1 2">
    <name type="scientific">Cronartium quercuum f. sp. fusiforme G11</name>
    <dbReference type="NCBI Taxonomy" id="708437"/>
    <lineage>
        <taxon>Eukaryota</taxon>
        <taxon>Fungi</taxon>
        <taxon>Dikarya</taxon>
        <taxon>Basidiomycota</taxon>
        <taxon>Pucciniomycotina</taxon>
        <taxon>Pucciniomycetes</taxon>
        <taxon>Pucciniales</taxon>
        <taxon>Coleosporiaceae</taxon>
        <taxon>Cronartium</taxon>
    </lineage>
</organism>
<reference evidence="1" key="1">
    <citation type="submission" date="2013-11" db="EMBL/GenBank/DDBJ databases">
        <title>Genome sequence of the fusiform rust pathogen reveals effectors for host alternation and coevolution with pine.</title>
        <authorList>
            <consortium name="DOE Joint Genome Institute"/>
            <person name="Smith K."/>
            <person name="Pendleton A."/>
            <person name="Kubisiak T."/>
            <person name="Anderson C."/>
            <person name="Salamov A."/>
            <person name="Aerts A."/>
            <person name="Riley R."/>
            <person name="Clum A."/>
            <person name="Lindquist E."/>
            <person name="Ence D."/>
            <person name="Campbell M."/>
            <person name="Kronenberg Z."/>
            <person name="Feau N."/>
            <person name="Dhillon B."/>
            <person name="Hamelin R."/>
            <person name="Burleigh J."/>
            <person name="Smith J."/>
            <person name="Yandell M."/>
            <person name="Nelson C."/>
            <person name="Grigoriev I."/>
            <person name="Davis J."/>
        </authorList>
    </citation>
    <scope>NUCLEOTIDE SEQUENCE</scope>
    <source>
        <strain evidence="1">G11</strain>
    </source>
</reference>
<evidence type="ECO:0000313" key="2">
    <source>
        <dbReference type="Proteomes" id="UP000886653"/>
    </source>
</evidence>
<dbReference type="EMBL" id="MU167757">
    <property type="protein sequence ID" value="KAG0139142.1"/>
    <property type="molecule type" value="Genomic_DNA"/>
</dbReference>
<comment type="caution">
    <text evidence="1">The sequence shown here is derived from an EMBL/GenBank/DDBJ whole genome shotgun (WGS) entry which is preliminary data.</text>
</comment>
<protein>
    <submittedName>
        <fullName evidence="1">Uncharacterized protein</fullName>
    </submittedName>
</protein>
<name>A0A9P6N7F7_9BASI</name>
<keyword evidence="2" id="KW-1185">Reference proteome</keyword>
<sequence>MVSGAQSAGNQRPAHIAHVSSLVGTSETTRATPFTPQFYSAVLVGPGDGCLIARYDQYDQQHQWSHSTLSSACSTTPSMSSAAHCPANTKPRLTHTLEERWRDLEYGYIKCMIYGILDADGTVTLNTTNKLKFHTGVKSTTNNQLQSRADVLAVLGYFKQCSPHSEATTGSPTTRTLSGVLTTIHGPMICEDIVHFPNSTPTPFYRRSEIFEKIRRKGLMHPEVYIRVPFNYISAFRKGFNPTKIWSKTPTQYAGGNSRVLSEKESYMSLSYEGEKCKQVKTGMRKMMNSIYDLVVSHCTAIHTRTTGSSARVKRIRMSCLHLGWSAAQLFFRDIDRESLTQSQVIFAPRPPRAHPPYGGRVVAGPYGGRVVKNAQYNKNSGYPKGRETYGYGASVVVRYNDINIRIINYCTSEGGQNAFDIIKSNITSAKERVATKNIGFDQVPSGAKLGAKLIYAIADEHNLIQAYEAIKSKPGNITAAITKETLDGITLE</sequence>
<accession>A0A9P6N7F7</accession>
<evidence type="ECO:0000313" key="1">
    <source>
        <dbReference type="EMBL" id="KAG0139142.1"/>
    </source>
</evidence>
<dbReference type="OrthoDB" id="864853at2759"/>